<dbReference type="EMBL" id="CAJJDN010000017">
    <property type="protein sequence ID" value="CAD8062799.1"/>
    <property type="molecule type" value="Genomic_DNA"/>
</dbReference>
<dbReference type="Proteomes" id="UP000692954">
    <property type="component" value="Unassembled WGS sequence"/>
</dbReference>
<name>A0A8S1L5S9_9CILI</name>
<comment type="caution">
    <text evidence="1">The sequence shown here is derived from an EMBL/GenBank/DDBJ whole genome shotgun (WGS) entry which is preliminary data.</text>
</comment>
<organism evidence="1 2">
    <name type="scientific">Paramecium sonneborni</name>
    <dbReference type="NCBI Taxonomy" id="65129"/>
    <lineage>
        <taxon>Eukaryota</taxon>
        <taxon>Sar</taxon>
        <taxon>Alveolata</taxon>
        <taxon>Ciliophora</taxon>
        <taxon>Intramacronucleata</taxon>
        <taxon>Oligohymenophorea</taxon>
        <taxon>Peniculida</taxon>
        <taxon>Parameciidae</taxon>
        <taxon>Paramecium</taxon>
    </lineage>
</organism>
<dbReference type="AlphaFoldDB" id="A0A8S1L5S9"/>
<protein>
    <submittedName>
        <fullName evidence="1">Uncharacterized protein</fullName>
    </submittedName>
</protein>
<gene>
    <name evidence="1" type="ORF">PSON_ATCC_30995.1.T0170080</name>
</gene>
<proteinExistence type="predicted"/>
<reference evidence="1" key="1">
    <citation type="submission" date="2021-01" db="EMBL/GenBank/DDBJ databases">
        <authorList>
            <consortium name="Genoscope - CEA"/>
            <person name="William W."/>
        </authorList>
    </citation>
    <scope>NUCLEOTIDE SEQUENCE</scope>
</reference>
<accession>A0A8S1L5S9</accession>
<evidence type="ECO:0000313" key="2">
    <source>
        <dbReference type="Proteomes" id="UP000692954"/>
    </source>
</evidence>
<evidence type="ECO:0000313" key="1">
    <source>
        <dbReference type="EMBL" id="CAD8062799.1"/>
    </source>
</evidence>
<sequence length="39" mass="4380">MVLAYSIQILDPISNSINSSHHLEIIALKIVKHKLKAKL</sequence>
<keyword evidence="2" id="KW-1185">Reference proteome</keyword>